<keyword evidence="1" id="KW-0411">Iron-sulfur</keyword>
<dbReference type="EMBL" id="CAACVI010000034">
    <property type="protein sequence ID" value="VEN74425.1"/>
    <property type="molecule type" value="Genomic_DNA"/>
</dbReference>
<dbReference type="InterPro" id="IPR050682">
    <property type="entry name" value="ModA/WtpA"/>
</dbReference>
<dbReference type="Gene3D" id="3.40.190.10">
    <property type="entry name" value="Periplasmic binding protein-like II"/>
    <property type="match status" value="2"/>
</dbReference>
<organism evidence="2">
    <name type="scientific">uncultured Desulfobacteraceae bacterium</name>
    <dbReference type="NCBI Taxonomy" id="218296"/>
    <lineage>
        <taxon>Bacteria</taxon>
        <taxon>Pseudomonadati</taxon>
        <taxon>Thermodesulfobacteriota</taxon>
        <taxon>Desulfobacteria</taxon>
        <taxon>Desulfobacterales</taxon>
        <taxon>Desulfobacteraceae</taxon>
        <taxon>environmental samples</taxon>
    </lineage>
</organism>
<dbReference type="GO" id="GO:0051536">
    <property type="term" value="F:iron-sulfur cluster binding"/>
    <property type="evidence" value="ECO:0007669"/>
    <property type="project" value="UniProtKB-KW"/>
</dbReference>
<proteinExistence type="predicted"/>
<dbReference type="Pfam" id="PF13531">
    <property type="entry name" value="SBP_bac_11"/>
    <property type="match status" value="1"/>
</dbReference>
<dbReference type="GO" id="GO:0015689">
    <property type="term" value="P:molybdate ion transport"/>
    <property type="evidence" value="ECO:0007669"/>
    <property type="project" value="TreeGrafter"/>
</dbReference>
<evidence type="ECO:0000256" key="1">
    <source>
        <dbReference type="ARBA" id="ARBA00023014"/>
    </source>
</evidence>
<keyword evidence="1" id="KW-0408">Iron</keyword>
<accession>A0A484HNC9</accession>
<dbReference type="PANTHER" id="PTHR30632:SF0">
    <property type="entry name" value="SULFATE-BINDING PROTEIN"/>
    <property type="match status" value="1"/>
</dbReference>
<reference evidence="2" key="1">
    <citation type="submission" date="2019-01" db="EMBL/GenBank/DDBJ databases">
        <authorList>
            <consortium name="Genoscope - CEA"/>
            <person name="William W."/>
        </authorList>
    </citation>
    <scope>NUCLEOTIDE SEQUENCE</scope>
    <source>
        <strain evidence="2">CR-1</strain>
    </source>
</reference>
<dbReference type="InterPro" id="IPR006311">
    <property type="entry name" value="TAT_signal"/>
</dbReference>
<dbReference type="SUPFAM" id="SSF53850">
    <property type="entry name" value="Periplasmic binding protein-like II"/>
    <property type="match status" value="1"/>
</dbReference>
<dbReference type="PANTHER" id="PTHR30632">
    <property type="entry name" value="MOLYBDATE-BINDING PERIPLASMIC PROTEIN"/>
    <property type="match status" value="1"/>
</dbReference>
<dbReference type="PROSITE" id="PS51318">
    <property type="entry name" value="TAT"/>
    <property type="match status" value="1"/>
</dbReference>
<protein>
    <submittedName>
        <fullName evidence="2">Molybdenum ABC transporter substrate-binding protein</fullName>
    </submittedName>
</protein>
<dbReference type="AlphaFoldDB" id="A0A484HNC9"/>
<gene>
    <name evidence="2" type="ORF">EPICR_40004</name>
</gene>
<name>A0A484HNC9_9BACT</name>
<keyword evidence="1" id="KW-0479">Metal-binding</keyword>
<sequence length="289" mass="30908">MPKNKKEDLTRRAFLGTLAGAAAMGAASPPARSAPGTESTENKNLQVWSCGGLAEAFVPANQRYTEKTGAQIAYTGAFAAALGKSLLGSAETEVFGGRVLKLAKKLRKEGKMEYFKPLCFTRYVMVTPKGNPANISDIADMARPGTRVILAPGASTPGGKAVGGLLKKAGVLEGAMKNSVIRGTCVQRTMEDLIHGKGDVSVVEYRLTRMPRFKGKSDIIPIPERYFPKPPLTFTIGVMKNAADRALADGYVDFILSEEGQGFFESAGFVPAISRKGREMTERLGVKDV</sequence>
<evidence type="ECO:0000313" key="2">
    <source>
        <dbReference type="EMBL" id="VEN74425.1"/>
    </source>
</evidence>
<dbReference type="GO" id="GO:0030973">
    <property type="term" value="F:molybdate ion binding"/>
    <property type="evidence" value="ECO:0007669"/>
    <property type="project" value="TreeGrafter"/>
</dbReference>